<dbReference type="InterPro" id="IPR013840">
    <property type="entry name" value="DNAligase_N"/>
</dbReference>
<dbReference type="PROSITE" id="PS01055">
    <property type="entry name" value="DNA_LIGASE_N1"/>
    <property type="match status" value="1"/>
</dbReference>
<dbReference type="InterPro" id="IPR012340">
    <property type="entry name" value="NA-bd_OB-fold"/>
</dbReference>
<dbReference type="InterPro" id="IPR003583">
    <property type="entry name" value="Hlx-hairpin-Hlx_DNA-bd_motif"/>
</dbReference>
<evidence type="ECO:0000256" key="10">
    <source>
        <dbReference type="ARBA" id="ARBA00023027"/>
    </source>
</evidence>
<feature type="domain" description="Helix-hairpin-helix DNA-binding motif class 1" evidence="16">
    <location>
        <begin position="454"/>
        <end position="473"/>
    </location>
</feature>
<dbReference type="PANTHER" id="PTHR23389">
    <property type="entry name" value="CHROMOSOME TRANSMISSION FIDELITY FACTOR 18"/>
    <property type="match status" value="1"/>
</dbReference>
<dbReference type="GO" id="GO:0003911">
    <property type="term" value="F:DNA ligase (NAD+) activity"/>
    <property type="evidence" value="ECO:0007669"/>
    <property type="project" value="UniProtKB-UniRule"/>
</dbReference>
<dbReference type="Gene3D" id="6.20.10.30">
    <property type="match status" value="1"/>
</dbReference>
<dbReference type="InterPro" id="IPR004150">
    <property type="entry name" value="NAD_DNA_ligase_OB"/>
</dbReference>
<evidence type="ECO:0000256" key="3">
    <source>
        <dbReference type="ARBA" id="ARBA00013308"/>
    </source>
</evidence>
<keyword evidence="5 14" id="KW-0235">DNA replication</keyword>
<dbReference type="InterPro" id="IPR041663">
    <property type="entry name" value="DisA/LigA_HHH"/>
</dbReference>
<dbReference type="Gene3D" id="3.30.470.30">
    <property type="entry name" value="DNA ligase/mRNA capping enzyme"/>
    <property type="match status" value="1"/>
</dbReference>
<keyword evidence="11 14" id="KW-0234">DNA repair</keyword>
<dbReference type="SUPFAM" id="SSF50249">
    <property type="entry name" value="Nucleic acid-binding proteins"/>
    <property type="match status" value="1"/>
</dbReference>
<dbReference type="KEGG" id="senm:TRABTM_A_01670"/>
<evidence type="ECO:0000256" key="14">
    <source>
        <dbReference type="HAMAP-Rule" id="MF_01588"/>
    </source>
</evidence>
<evidence type="ECO:0000256" key="5">
    <source>
        <dbReference type="ARBA" id="ARBA00022705"/>
    </source>
</evidence>
<dbReference type="Pfam" id="PF03119">
    <property type="entry name" value="DNA_ligase_ZBD"/>
    <property type="match status" value="1"/>
</dbReference>
<feature type="domain" description="Helix-hairpin-helix DNA-binding motif class 1" evidence="16">
    <location>
        <begin position="488"/>
        <end position="507"/>
    </location>
</feature>
<feature type="domain" description="Helix-hairpin-helix DNA-binding motif class 1" evidence="16">
    <location>
        <begin position="520"/>
        <end position="539"/>
    </location>
</feature>
<dbReference type="FunFam" id="3.30.470.30:FF:000001">
    <property type="entry name" value="DNA ligase"/>
    <property type="match status" value="1"/>
</dbReference>
<dbReference type="PANTHER" id="PTHR23389:SF9">
    <property type="entry name" value="DNA LIGASE"/>
    <property type="match status" value="1"/>
</dbReference>
<feature type="binding site" evidence="14">
    <location>
        <position position="298"/>
    </location>
    <ligand>
        <name>NAD(+)</name>
        <dbReference type="ChEBI" id="CHEBI:57540"/>
    </ligand>
</feature>
<dbReference type="FunFam" id="1.10.150.20:FF:000007">
    <property type="entry name" value="DNA ligase"/>
    <property type="match status" value="1"/>
</dbReference>
<feature type="binding site" evidence="14">
    <location>
        <position position="419"/>
    </location>
    <ligand>
        <name>Zn(2+)</name>
        <dbReference type="ChEBI" id="CHEBI:29105"/>
    </ligand>
</feature>
<evidence type="ECO:0000313" key="18">
    <source>
        <dbReference type="EMBL" id="SBT82018.1"/>
    </source>
</evidence>
<evidence type="ECO:0000256" key="13">
    <source>
        <dbReference type="ARBA" id="ARBA00060881"/>
    </source>
</evidence>
<dbReference type="InterPro" id="IPR033136">
    <property type="entry name" value="DNA_ligase_CS"/>
</dbReference>
<evidence type="ECO:0000256" key="15">
    <source>
        <dbReference type="RuleBase" id="RU000618"/>
    </source>
</evidence>
<dbReference type="NCBIfam" id="TIGR00575">
    <property type="entry name" value="dnlj"/>
    <property type="match status" value="1"/>
</dbReference>
<evidence type="ECO:0000256" key="4">
    <source>
        <dbReference type="ARBA" id="ARBA00022598"/>
    </source>
</evidence>
<feature type="binding site" evidence="14">
    <location>
        <begin position="87"/>
        <end position="88"/>
    </location>
    <ligand>
        <name>NAD(+)</name>
        <dbReference type="ChEBI" id="CHEBI:57540"/>
    </ligand>
</feature>
<evidence type="ECO:0000256" key="1">
    <source>
        <dbReference type="ARBA" id="ARBA00004067"/>
    </source>
</evidence>
<feature type="domain" description="NAD-dependent DNA ligase N-terminal" evidence="17">
    <location>
        <begin position="9"/>
        <end position="456"/>
    </location>
</feature>
<accession>A0A1C3L414</accession>
<dbReference type="HAMAP" id="MF_01588">
    <property type="entry name" value="DNA_ligase_A"/>
    <property type="match status" value="1"/>
</dbReference>
<evidence type="ECO:0000259" key="17">
    <source>
        <dbReference type="SMART" id="SM00532"/>
    </source>
</evidence>
<dbReference type="Pfam" id="PF01653">
    <property type="entry name" value="DNA_ligase_aden"/>
    <property type="match status" value="1"/>
</dbReference>
<name>A0A1C3L414_9ENTR</name>
<keyword evidence="4 14" id="KW-0436">Ligase</keyword>
<reference evidence="19" key="1">
    <citation type="submission" date="2016-06" db="EMBL/GenBank/DDBJ databases">
        <authorList>
            <person name="Szabo Gitta"/>
        </authorList>
    </citation>
    <scope>NUCLEOTIDE SEQUENCE [LARGE SCALE GENOMIC DNA]</scope>
</reference>
<evidence type="ECO:0000313" key="19">
    <source>
        <dbReference type="Proteomes" id="UP000092809"/>
    </source>
</evidence>
<evidence type="ECO:0000256" key="7">
    <source>
        <dbReference type="ARBA" id="ARBA00022763"/>
    </source>
</evidence>
<dbReference type="GO" id="GO:0006260">
    <property type="term" value="P:DNA replication"/>
    <property type="evidence" value="ECO:0007669"/>
    <property type="project" value="UniProtKB-KW"/>
</dbReference>
<evidence type="ECO:0000256" key="6">
    <source>
        <dbReference type="ARBA" id="ARBA00022723"/>
    </source>
</evidence>
<comment type="caution">
    <text evidence="14">Lacks conserved residue(s) required for the propagation of feature annotation.</text>
</comment>
<dbReference type="GO" id="GO:0006281">
    <property type="term" value="P:DNA repair"/>
    <property type="evidence" value="ECO:0007669"/>
    <property type="project" value="UniProtKB-KW"/>
</dbReference>
<feature type="binding site" evidence="14">
    <location>
        <position position="119"/>
    </location>
    <ligand>
        <name>NAD(+)</name>
        <dbReference type="ChEBI" id="CHEBI:57540"/>
    </ligand>
</feature>
<dbReference type="SUPFAM" id="SSF47781">
    <property type="entry name" value="RuvA domain 2-like"/>
    <property type="match status" value="1"/>
</dbReference>
<feature type="binding site" evidence="14">
    <location>
        <position position="142"/>
    </location>
    <ligand>
        <name>NAD(+)</name>
        <dbReference type="ChEBI" id="CHEBI:57540"/>
    </ligand>
</feature>
<dbReference type="STRING" id="1835721.TRABTM_A_01670"/>
<feature type="binding site" evidence="14">
    <location>
        <begin position="38"/>
        <end position="42"/>
    </location>
    <ligand>
        <name>NAD(+)</name>
        <dbReference type="ChEBI" id="CHEBI:57540"/>
    </ligand>
</feature>
<dbReference type="PIRSF" id="PIRSF001604">
    <property type="entry name" value="LigA"/>
    <property type="match status" value="1"/>
</dbReference>
<dbReference type="Proteomes" id="UP000092809">
    <property type="component" value="Chromosome I"/>
</dbReference>
<keyword evidence="9 14" id="KW-0460">Magnesium</keyword>
<keyword evidence="6 14" id="KW-0479">Metal-binding</keyword>
<dbReference type="InterPro" id="IPR004149">
    <property type="entry name" value="Znf_DNAligase_C4"/>
</dbReference>
<dbReference type="InterPro" id="IPR013839">
    <property type="entry name" value="DNAligase_adenylation"/>
</dbReference>
<dbReference type="AlphaFoldDB" id="A0A1C3L414"/>
<comment type="similarity">
    <text evidence="13 14">Belongs to the NAD-dependent DNA ligase family. LigA subfamily.</text>
</comment>
<dbReference type="Pfam" id="PF14520">
    <property type="entry name" value="HHH_5"/>
    <property type="match status" value="1"/>
</dbReference>
<evidence type="ECO:0000256" key="12">
    <source>
        <dbReference type="ARBA" id="ARBA00034005"/>
    </source>
</evidence>
<dbReference type="Pfam" id="PF12826">
    <property type="entry name" value="HHH_2"/>
    <property type="match status" value="1"/>
</dbReference>
<feature type="active site" description="N6-AMP-lysine intermediate" evidence="14">
    <location>
        <position position="121"/>
    </location>
</feature>
<protein>
    <recommendedName>
        <fullName evidence="3 14">DNA ligase</fullName>
        <ecNumber evidence="2 14">6.5.1.2</ecNumber>
    </recommendedName>
    <alternativeName>
        <fullName evidence="14">Polydeoxyribonucleotide synthase [NAD(+)]</fullName>
    </alternativeName>
</protein>
<feature type="binding site" evidence="14">
    <location>
        <position position="322"/>
    </location>
    <ligand>
        <name>NAD(+)</name>
        <dbReference type="ChEBI" id="CHEBI:57540"/>
    </ligand>
</feature>
<keyword evidence="8 14" id="KW-0862">Zinc</keyword>
<dbReference type="GO" id="GO:0005829">
    <property type="term" value="C:cytosol"/>
    <property type="evidence" value="ECO:0007669"/>
    <property type="project" value="TreeGrafter"/>
</dbReference>
<feature type="binding site" evidence="14">
    <location>
        <position position="180"/>
    </location>
    <ligand>
        <name>NAD(+)</name>
        <dbReference type="ChEBI" id="CHEBI:57540"/>
    </ligand>
</feature>
<dbReference type="CDD" id="cd00114">
    <property type="entry name" value="LIGANc"/>
    <property type="match status" value="1"/>
</dbReference>
<comment type="function">
    <text evidence="1 14">DNA ligase that catalyzes the formation of phosphodiester linkages between 5'-phosphoryl and 3'-hydroxyl groups in double-stranded DNA using NAD as a coenzyme and as the energy source for the reaction. It is essential for DNA replication and repair of damaged DNA.</text>
</comment>
<dbReference type="GO" id="GO:0003677">
    <property type="term" value="F:DNA binding"/>
    <property type="evidence" value="ECO:0007669"/>
    <property type="project" value="InterPro"/>
</dbReference>
<gene>
    <name evidence="14 18" type="primary">ligA</name>
    <name evidence="18" type="ORF">TRABTM_A_01670</name>
</gene>
<evidence type="ECO:0000256" key="9">
    <source>
        <dbReference type="ARBA" id="ARBA00022842"/>
    </source>
</evidence>
<comment type="catalytic activity">
    <reaction evidence="12 14 15">
        <text>NAD(+) + (deoxyribonucleotide)n-3'-hydroxyl + 5'-phospho-(deoxyribonucleotide)m = (deoxyribonucleotide)n+m + AMP + beta-nicotinamide D-nucleotide.</text>
        <dbReference type="EC" id="6.5.1.2"/>
    </reaction>
</comment>
<keyword evidence="7 14" id="KW-0227">DNA damage</keyword>
<dbReference type="PROSITE" id="PS01056">
    <property type="entry name" value="DNA_LIGASE_N2"/>
    <property type="match status" value="1"/>
</dbReference>
<dbReference type="Gene3D" id="2.40.50.140">
    <property type="entry name" value="Nucleic acid-binding proteins"/>
    <property type="match status" value="1"/>
</dbReference>
<keyword evidence="19" id="KW-1185">Reference proteome</keyword>
<dbReference type="EC" id="6.5.1.2" evidence="2 14"/>
<proteinExistence type="inferred from homology"/>
<dbReference type="InterPro" id="IPR001679">
    <property type="entry name" value="DNA_ligase"/>
</dbReference>
<keyword evidence="14" id="KW-0464">Manganese</keyword>
<dbReference type="InterPro" id="IPR018239">
    <property type="entry name" value="DNA_ligase_AS"/>
</dbReference>
<dbReference type="PATRIC" id="fig|1835721.3.peg.152"/>
<dbReference type="SMART" id="SM00278">
    <property type="entry name" value="HhH1"/>
    <property type="match status" value="3"/>
</dbReference>
<dbReference type="FunFam" id="2.40.50.140:FF:000012">
    <property type="entry name" value="DNA ligase"/>
    <property type="match status" value="1"/>
</dbReference>
<dbReference type="EMBL" id="LT594522">
    <property type="protein sequence ID" value="SBT82018.1"/>
    <property type="molecule type" value="Genomic_DNA"/>
</dbReference>
<evidence type="ECO:0000256" key="8">
    <source>
        <dbReference type="ARBA" id="ARBA00022833"/>
    </source>
</evidence>
<comment type="cofactor">
    <cofactor evidence="14">
        <name>Mg(2+)</name>
        <dbReference type="ChEBI" id="CHEBI:18420"/>
    </cofactor>
    <cofactor evidence="14">
        <name>Mn(2+)</name>
        <dbReference type="ChEBI" id="CHEBI:29035"/>
    </cofactor>
</comment>
<evidence type="ECO:0000256" key="2">
    <source>
        <dbReference type="ARBA" id="ARBA00012722"/>
    </source>
</evidence>
<feature type="binding site" evidence="14">
    <location>
        <position position="440"/>
    </location>
    <ligand>
        <name>Zn(2+)</name>
        <dbReference type="ChEBI" id="CHEBI:29105"/>
    </ligand>
</feature>
<sequence length="595" mass="66843">MLSDKIMEKIEQHIIKLREKLQHWEYLYYLENYPEVPDIEYDIVMEELRYLEYKRPDLLTIDSPSQRVGVKVTNKFGKVHHEVPMLSLDNVFDNSGFLRFDNRLRKRLKYNNDIVYCCELKLDGLAVSIIYDSGVLVQAATRGDGNTGENITANIRTISTIPLSLKNYDNWPSLIEIRGEVFMSQAGFLQLNTMAKKEGSKLFSNPRNAAAGSLRQLDPAITACRPLIFNCYGVGLVKEGVLLSDSHWELLQQLKAWGIPVSNYSRRCIGSAEVLDFYQKANKNRSLFGFDIDGVVIKVDSLLLQQRLGFISRAPRWAIAYKLPAHEQLTKVQKVDFQVGRTGIITPVARLKPVLVSGAIVSNATLHNINEVKRLGIMIGDTVVVRRAGNVIPQIIGIVSFKRPKKALQVIFPSQCPICGSKIEHIEGNALLRCSAGLFCAAQRKEAIKRFVSRLAMDIEGMGDKIIDQLVKRHLVKTPADLFRLNEDILIKLERIGPKSAKKLLQSLKISKKTTLARFIYALGIYEVGEATAANLAASYKTLDALITADLDSLKENIGKIVATHVCNFFKKSYNLNVIQDLLNPPICISISEKK</sequence>
<dbReference type="GO" id="GO:0046872">
    <property type="term" value="F:metal ion binding"/>
    <property type="evidence" value="ECO:0007669"/>
    <property type="project" value="UniProtKB-KW"/>
</dbReference>
<dbReference type="Gene3D" id="1.10.287.610">
    <property type="entry name" value="Helix hairpin bin"/>
    <property type="match status" value="1"/>
</dbReference>
<organism evidence="18 19">
    <name type="scientific">secondary endosymbiont of Trabutina mannipara</name>
    <dbReference type="NCBI Taxonomy" id="1835721"/>
    <lineage>
        <taxon>Bacteria</taxon>
        <taxon>Pseudomonadati</taxon>
        <taxon>Pseudomonadota</taxon>
        <taxon>Gammaproteobacteria</taxon>
        <taxon>Enterobacterales</taxon>
        <taxon>Enterobacteriaceae</taxon>
    </lineage>
</organism>
<evidence type="ECO:0000256" key="11">
    <source>
        <dbReference type="ARBA" id="ARBA00023204"/>
    </source>
</evidence>
<dbReference type="Pfam" id="PF03120">
    <property type="entry name" value="OB_DNA_ligase"/>
    <property type="match status" value="1"/>
</dbReference>
<dbReference type="SUPFAM" id="SSF56091">
    <property type="entry name" value="DNA ligase/mRNA capping enzyme, catalytic domain"/>
    <property type="match status" value="1"/>
</dbReference>
<feature type="binding site" evidence="14">
    <location>
        <position position="416"/>
    </location>
    <ligand>
        <name>Zn(2+)</name>
        <dbReference type="ChEBI" id="CHEBI:29105"/>
    </ligand>
</feature>
<evidence type="ECO:0000259" key="16">
    <source>
        <dbReference type="SMART" id="SM00278"/>
    </source>
</evidence>
<dbReference type="NCBIfam" id="NF005932">
    <property type="entry name" value="PRK07956.1"/>
    <property type="match status" value="1"/>
</dbReference>
<dbReference type="Gene3D" id="1.10.150.20">
    <property type="entry name" value="5' to 3' exonuclease, C-terminal subdomain"/>
    <property type="match status" value="2"/>
</dbReference>
<dbReference type="SMART" id="SM00532">
    <property type="entry name" value="LIGANc"/>
    <property type="match status" value="1"/>
</dbReference>
<keyword evidence="10 14" id="KW-0520">NAD</keyword>
<dbReference type="InterPro" id="IPR010994">
    <property type="entry name" value="RuvA_2-like"/>
</dbReference>